<dbReference type="InterPro" id="IPR029063">
    <property type="entry name" value="SAM-dependent_MTases_sf"/>
</dbReference>
<evidence type="ECO:0000256" key="1">
    <source>
        <dbReference type="SAM" id="MobiDB-lite"/>
    </source>
</evidence>
<feature type="region of interest" description="Disordered" evidence="1">
    <location>
        <begin position="613"/>
        <end position="638"/>
    </location>
</feature>
<dbReference type="PANTHER" id="PTHR43591">
    <property type="entry name" value="METHYLTRANSFERASE"/>
    <property type="match status" value="1"/>
</dbReference>
<dbReference type="EMBL" id="KV429037">
    <property type="protein sequence ID" value="KZT73222.1"/>
    <property type="molecule type" value="Genomic_DNA"/>
</dbReference>
<dbReference type="OrthoDB" id="2013972at2759"/>
<sequence length="670" mass="76157">MRFSKEFKRTPSTPDVFDRPLPPLPPSPSSPCASPPRLANERRHMGSLLSRSNSVNSEDTLWTATSSSISPTRIKKRLWERSNSFTFGRKSRRHSRHSSLADDATVVSLDDIDTLCGGSSVEKAASDDTTSVVSDSDPRNFEDINKTVERYGMPYHPFKFEDVPYLQAYSSTALDSDNHTFELLLRLNPKSNSPTFHDYGRRPPKNVLDLGCGEGRWVLYAARAWKSAGAHVTGIDLIDLHSNKAGRVWRDREADAPPRNVTFVRGNFVKYHLPFPDGNFDLVRLANLGLVIPFWTWEFLLSEVWRVLTPGGRLELVEDQLLFPRIPTVEEVRGHEVSSPTDEDVSPKRIFTTRRAPGTRRQSAPTAHSQPRSPGNGHKRSQSDIEYEASRRTAEGLEKMFREMLPRKYGYALNIREHLESIMQRLFRADREGMLLHEFRLGVPPRESVDNGVGQESAKRPIRRARYSESDIPMPLGSPRIRSFDSRSKALRVLVGDDEALGPRRTPRPYQPPGLVLVPSLDKLLPFSPVELEMHACKNMHVLLSCKGALTKYLLEQTDENGEPLFSEDEISDFLFDYDQFRRKRFNWPMDYPGLRMDEDLVESSPRPPLLRLGSHTPSLYGREGFPPTSSSPRKSRFGRDAIERAIEVRTIRVYNVTKPADDLSTMFVS</sequence>
<name>A0A165TC95_9APHY</name>
<dbReference type="Gene3D" id="3.40.50.150">
    <property type="entry name" value="Vaccinia Virus protein VP39"/>
    <property type="match status" value="1"/>
</dbReference>
<feature type="domain" description="Methyltransferase" evidence="2">
    <location>
        <begin position="207"/>
        <end position="312"/>
    </location>
</feature>
<reference evidence="3 4" key="1">
    <citation type="journal article" date="2016" name="Mol. Biol. Evol.">
        <title>Comparative Genomics of Early-Diverging Mushroom-Forming Fungi Provides Insights into the Origins of Lignocellulose Decay Capabilities.</title>
        <authorList>
            <person name="Nagy L.G."/>
            <person name="Riley R."/>
            <person name="Tritt A."/>
            <person name="Adam C."/>
            <person name="Daum C."/>
            <person name="Floudas D."/>
            <person name="Sun H."/>
            <person name="Yadav J.S."/>
            <person name="Pangilinan J."/>
            <person name="Larsson K.H."/>
            <person name="Matsuura K."/>
            <person name="Barry K."/>
            <person name="Labutti K."/>
            <person name="Kuo R."/>
            <person name="Ohm R.A."/>
            <person name="Bhattacharya S.S."/>
            <person name="Shirouzu T."/>
            <person name="Yoshinaga Y."/>
            <person name="Martin F.M."/>
            <person name="Grigoriev I.V."/>
            <person name="Hibbett D.S."/>
        </authorList>
    </citation>
    <scope>NUCLEOTIDE SEQUENCE [LARGE SCALE GENOMIC DNA]</scope>
    <source>
        <strain evidence="3 4">L-15889</strain>
    </source>
</reference>
<dbReference type="AlphaFoldDB" id="A0A165TC95"/>
<dbReference type="Pfam" id="PF13649">
    <property type="entry name" value="Methyltransf_25"/>
    <property type="match status" value="1"/>
</dbReference>
<accession>A0A165TC95</accession>
<dbReference type="SUPFAM" id="SSF53335">
    <property type="entry name" value="S-adenosyl-L-methionine-dependent methyltransferases"/>
    <property type="match status" value="1"/>
</dbReference>
<proteinExistence type="predicted"/>
<feature type="compositionally biased region" description="Polar residues" evidence="1">
    <location>
        <begin position="360"/>
        <end position="373"/>
    </location>
</feature>
<dbReference type="PANTHER" id="PTHR43591:SF24">
    <property type="entry name" value="2-METHOXY-6-POLYPRENYL-1,4-BENZOQUINOL METHYLASE, MITOCHONDRIAL"/>
    <property type="match status" value="1"/>
</dbReference>
<gene>
    <name evidence="3" type="ORF">DAEQUDRAFT_762161</name>
</gene>
<keyword evidence="4" id="KW-1185">Reference proteome</keyword>
<feature type="region of interest" description="Disordered" evidence="1">
    <location>
        <begin position="1"/>
        <end position="39"/>
    </location>
</feature>
<dbReference type="InterPro" id="IPR041698">
    <property type="entry name" value="Methyltransf_25"/>
</dbReference>
<feature type="compositionally biased region" description="Pro residues" evidence="1">
    <location>
        <begin position="20"/>
        <end position="29"/>
    </location>
</feature>
<evidence type="ECO:0000313" key="4">
    <source>
        <dbReference type="Proteomes" id="UP000076727"/>
    </source>
</evidence>
<evidence type="ECO:0000313" key="3">
    <source>
        <dbReference type="EMBL" id="KZT73222.1"/>
    </source>
</evidence>
<feature type="region of interest" description="Disordered" evidence="1">
    <location>
        <begin position="332"/>
        <end position="388"/>
    </location>
</feature>
<protein>
    <recommendedName>
        <fullName evidence="2">Methyltransferase domain-containing protein</fullName>
    </recommendedName>
</protein>
<dbReference type="GO" id="GO:0008168">
    <property type="term" value="F:methyltransferase activity"/>
    <property type="evidence" value="ECO:0007669"/>
    <property type="project" value="TreeGrafter"/>
</dbReference>
<dbReference type="STRING" id="1314783.A0A165TC95"/>
<evidence type="ECO:0000259" key="2">
    <source>
        <dbReference type="Pfam" id="PF13649"/>
    </source>
</evidence>
<dbReference type="Proteomes" id="UP000076727">
    <property type="component" value="Unassembled WGS sequence"/>
</dbReference>
<organism evidence="3 4">
    <name type="scientific">Daedalea quercina L-15889</name>
    <dbReference type="NCBI Taxonomy" id="1314783"/>
    <lineage>
        <taxon>Eukaryota</taxon>
        <taxon>Fungi</taxon>
        <taxon>Dikarya</taxon>
        <taxon>Basidiomycota</taxon>
        <taxon>Agaricomycotina</taxon>
        <taxon>Agaricomycetes</taxon>
        <taxon>Polyporales</taxon>
        <taxon>Fomitopsis</taxon>
    </lineage>
</organism>
<dbReference type="CDD" id="cd02440">
    <property type="entry name" value="AdoMet_MTases"/>
    <property type="match status" value="1"/>
</dbReference>